<dbReference type="OrthoDB" id="419099at2759"/>
<keyword evidence="2" id="KW-1133">Transmembrane helix</keyword>
<keyword evidence="2" id="KW-0812">Transmembrane</keyword>
<evidence type="ECO:0000256" key="1">
    <source>
        <dbReference type="SAM" id="MobiDB-lite"/>
    </source>
</evidence>
<feature type="transmembrane region" description="Helical" evidence="2">
    <location>
        <begin position="847"/>
        <end position="867"/>
    </location>
</feature>
<feature type="region of interest" description="Disordered" evidence="1">
    <location>
        <begin position="1"/>
        <end position="49"/>
    </location>
</feature>
<reference evidence="4 5" key="2">
    <citation type="submission" date="2024-05" db="EMBL/GenBank/DDBJ databases">
        <authorList>
            <person name="Chen Y."/>
            <person name="Shah S."/>
            <person name="Dougan E. K."/>
            <person name="Thang M."/>
            <person name="Chan C."/>
        </authorList>
    </citation>
    <scope>NUCLEOTIDE SEQUENCE [LARGE SCALE GENOMIC DNA]</scope>
</reference>
<gene>
    <name evidence="3" type="ORF">C1SCF055_LOCUS42218</name>
</gene>
<sequence>MAEEGEDDDDDVETPAPRSEVVEVTIRHRENYRTLGSDSESESDGILRPKTPEAVNKLMLQMAVLNERLKDLDLDSGEEDQVEVPGCLGTKEDRTYLAGMLRRFARDDLADRGDGVEAAVCMHVQTVPMWKKWLYCFATCGLWIFLRPHDDTGVLILTKKGRVITYGKSQQAHPNSVGGFLFKTLLIALVFCLAVTLFNISLQGSGVQVLYWMDQIDFRSACIVTGVVALLLLALYLYSNRPRPDCGSSYRQHFAVNDLCAAVYAREDVGGCCARRKSGKLKLCFTKFYPDEVSFATGLPPSAPNANTVGPVAALPSAMAGDSAAILQEKSRNAEEQIRQSGGASAIGQRTATFLAILSTLAALYDYLSMLNYSVHLTPVCLFKVKGCSWKIPNSKFHGKKSRIEGALLPWDPAAANCDSDNNFCDFYLQPSDFCSPENREYVKESVTLTCEKLPSFFASLKPEHLFEGGISKQDVKYVVQKGFDVEGVPTPRNPFGGNVHIMTGLVLKRIGSHGSYANAQLAKRLKIDFNQVQAECESGPTAALPIDLEEEPEVEPLYGDDCDQLQSSCLAETWSPETIGWWPPNRLIDLRFERAVCMYASMPVWITNRGKRIWREHAGKDLKGHGFGCHGEPLKQEMVQTLTQCHQLCEVTGGCNYAFYGQNGTASCVLYSQCPERQVQAQSVEEDSEFVRVTCGEEIPPYEQGALRTLYLRPATGTDRSAMVKNCRQDCRNQTGVLVQCNAFAILHSLDGLTHSADQSCVIFGPSGLRMGGDPGAGEWKKIPVKVGKVVGIPDVVGFEGSCFARHLARPDRKHMGVSGSLWEHSAVKDCSGCFSRGVSSYYLEFPNLVTLFTQIIGVFAFLEVVRRRRDAAPTRVAFSGKPEIVMAFLHFLKSCWALRERHETTAKDVFEMSSDEEEEGETVAFRDQLTMETVECQDFDTYDLVDSSRNHCYVDKRLLGIEHEKITAVWNETQRHSFVGLFFIVLTYAVSMLLLEWLVPDLVVISLFRLFFQVLVPGLFLVHAYFKLRSELQCLCVSADSGRVVQLSRNPPSGLGLLCPHFYGGTDVRLDNFMVGKAIYVQLDMPLKPLWADYLRSGCGRPWRRGVVTVRGDHGLLQIRRTNGEATVPYKAMAQLIESKKSRGLKVACLGTAEIFGISMKRDLLLDEEELIWEWKLNEVGHFTDPFNYTSLLAITDTRLHIARARSPKPMSLRGLLLGPRTFGFRCMHLQEFMGHHAGLTITSLAHRSLESYATTRSRAPPFWPGFGPPIDGFGFVFMPKFSQMRSP</sequence>
<dbReference type="EMBL" id="CAMXCT010006644">
    <property type="protein sequence ID" value="CAI4017583.1"/>
    <property type="molecule type" value="Genomic_DNA"/>
</dbReference>
<evidence type="ECO:0000313" key="3">
    <source>
        <dbReference type="EMBL" id="CAI4017583.1"/>
    </source>
</evidence>
<feature type="transmembrane region" description="Helical" evidence="2">
    <location>
        <begin position="221"/>
        <end position="239"/>
    </location>
</feature>
<dbReference type="EMBL" id="CAMXCT030006644">
    <property type="protein sequence ID" value="CAL4804895.1"/>
    <property type="molecule type" value="Genomic_DNA"/>
</dbReference>
<protein>
    <submittedName>
        <fullName evidence="3">Uncharacterized protein</fullName>
    </submittedName>
</protein>
<feature type="transmembrane region" description="Helical" evidence="2">
    <location>
        <begin position="1007"/>
        <end position="1028"/>
    </location>
</feature>
<comment type="caution">
    <text evidence="3">The sequence shown here is derived from an EMBL/GenBank/DDBJ whole genome shotgun (WGS) entry which is preliminary data.</text>
</comment>
<evidence type="ECO:0000313" key="4">
    <source>
        <dbReference type="EMBL" id="CAL4804895.1"/>
    </source>
</evidence>
<feature type="compositionally biased region" description="Acidic residues" evidence="1">
    <location>
        <begin position="1"/>
        <end position="13"/>
    </location>
</feature>
<keyword evidence="5" id="KW-1185">Reference proteome</keyword>
<accession>A0A9P1GMJ4</accession>
<organism evidence="3">
    <name type="scientific">Cladocopium goreaui</name>
    <dbReference type="NCBI Taxonomy" id="2562237"/>
    <lineage>
        <taxon>Eukaryota</taxon>
        <taxon>Sar</taxon>
        <taxon>Alveolata</taxon>
        <taxon>Dinophyceae</taxon>
        <taxon>Suessiales</taxon>
        <taxon>Symbiodiniaceae</taxon>
        <taxon>Cladocopium</taxon>
    </lineage>
</organism>
<proteinExistence type="predicted"/>
<reference evidence="3" key="1">
    <citation type="submission" date="2022-10" db="EMBL/GenBank/DDBJ databases">
        <authorList>
            <person name="Chen Y."/>
            <person name="Dougan E. K."/>
            <person name="Chan C."/>
            <person name="Rhodes N."/>
            <person name="Thang M."/>
        </authorList>
    </citation>
    <scope>NUCLEOTIDE SEQUENCE</scope>
</reference>
<dbReference type="EMBL" id="CAMXCT020006644">
    <property type="protein sequence ID" value="CAL1170958.1"/>
    <property type="molecule type" value="Genomic_DNA"/>
</dbReference>
<feature type="transmembrane region" description="Helical" evidence="2">
    <location>
        <begin position="180"/>
        <end position="200"/>
    </location>
</feature>
<evidence type="ECO:0000256" key="2">
    <source>
        <dbReference type="SAM" id="Phobius"/>
    </source>
</evidence>
<name>A0A9P1GMJ4_9DINO</name>
<evidence type="ECO:0000313" key="5">
    <source>
        <dbReference type="Proteomes" id="UP001152797"/>
    </source>
</evidence>
<keyword evidence="2" id="KW-0472">Membrane</keyword>
<feature type="transmembrane region" description="Helical" evidence="2">
    <location>
        <begin position="980"/>
        <end position="1001"/>
    </location>
</feature>
<dbReference type="Proteomes" id="UP001152797">
    <property type="component" value="Unassembled WGS sequence"/>
</dbReference>